<sequence length="186" mass="17897">MGPTQAAGPPATAPVSTRLLLPALARARPSAGPAAGRALALPPAMFDCWLPACLALGLTLPPASPAPGLGAAQAGAGTSGTPVARIQRTGGTCPALAGLGARHGCAACLSATGTLAAGGAPPGTAAASTSLATPRRAEGFRPGFNSAGLGRIGRMCRVAGRVLNRRMPPAVTAPTGNMAAGATPVR</sequence>
<keyword evidence="3" id="KW-1185">Reference proteome</keyword>
<proteinExistence type="predicted"/>
<evidence type="ECO:0000256" key="1">
    <source>
        <dbReference type="SAM" id="MobiDB-lite"/>
    </source>
</evidence>
<name>A0A058Z7A5_FONAL</name>
<evidence type="ECO:0000313" key="3">
    <source>
        <dbReference type="Proteomes" id="UP000030693"/>
    </source>
</evidence>
<dbReference type="Proteomes" id="UP000030693">
    <property type="component" value="Unassembled WGS sequence"/>
</dbReference>
<dbReference type="EMBL" id="KB932205">
    <property type="protein sequence ID" value="KCV69813.1"/>
    <property type="molecule type" value="Genomic_DNA"/>
</dbReference>
<evidence type="ECO:0000313" key="2">
    <source>
        <dbReference type="EMBL" id="KCV69813.1"/>
    </source>
</evidence>
<feature type="region of interest" description="Disordered" evidence="1">
    <location>
        <begin position="119"/>
        <end position="142"/>
    </location>
</feature>
<gene>
    <name evidence="2" type="ORF">H696_03273</name>
</gene>
<accession>A0A058Z7A5</accession>
<dbReference type="AlphaFoldDB" id="A0A058Z7A5"/>
<dbReference type="RefSeq" id="XP_009495419.1">
    <property type="nucleotide sequence ID" value="XM_009497144.1"/>
</dbReference>
<protein>
    <submittedName>
        <fullName evidence="2">Uncharacterized protein</fullName>
    </submittedName>
</protein>
<organism evidence="2">
    <name type="scientific">Fonticula alba</name>
    <name type="common">Slime mold</name>
    <dbReference type="NCBI Taxonomy" id="691883"/>
    <lineage>
        <taxon>Eukaryota</taxon>
        <taxon>Rotosphaerida</taxon>
        <taxon>Fonticulaceae</taxon>
        <taxon>Fonticula</taxon>
    </lineage>
</organism>
<reference evidence="2" key="1">
    <citation type="submission" date="2013-04" db="EMBL/GenBank/DDBJ databases">
        <title>The Genome Sequence of Fonticula alba ATCC 38817.</title>
        <authorList>
            <consortium name="The Broad Institute Genomics Platform"/>
            <person name="Russ C."/>
            <person name="Cuomo C."/>
            <person name="Burger G."/>
            <person name="Gray M.W."/>
            <person name="Holland P.W.H."/>
            <person name="King N."/>
            <person name="Lang F.B.F."/>
            <person name="Roger A.J."/>
            <person name="Ruiz-Trillo I."/>
            <person name="Brown M."/>
            <person name="Walker B."/>
            <person name="Young S."/>
            <person name="Zeng Q."/>
            <person name="Gargeya S."/>
            <person name="Fitzgerald M."/>
            <person name="Haas B."/>
            <person name="Abouelleil A."/>
            <person name="Allen A.W."/>
            <person name="Alvarado L."/>
            <person name="Arachchi H.M."/>
            <person name="Berlin A.M."/>
            <person name="Chapman S.B."/>
            <person name="Gainer-Dewar J."/>
            <person name="Goldberg J."/>
            <person name="Griggs A."/>
            <person name="Gujja S."/>
            <person name="Hansen M."/>
            <person name="Howarth C."/>
            <person name="Imamovic A."/>
            <person name="Ireland A."/>
            <person name="Larimer J."/>
            <person name="McCowan C."/>
            <person name="Murphy C."/>
            <person name="Pearson M."/>
            <person name="Poon T.W."/>
            <person name="Priest M."/>
            <person name="Roberts A."/>
            <person name="Saif S."/>
            <person name="Shea T."/>
            <person name="Sisk P."/>
            <person name="Sykes S."/>
            <person name="Wortman J."/>
            <person name="Nusbaum C."/>
            <person name="Birren B."/>
        </authorList>
    </citation>
    <scope>NUCLEOTIDE SEQUENCE [LARGE SCALE GENOMIC DNA]</scope>
    <source>
        <strain evidence="2">ATCC 38817</strain>
    </source>
</reference>
<dbReference type="GeneID" id="20527998"/>
<feature type="compositionally biased region" description="Low complexity" evidence="1">
    <location>
        <begin position="119"/>
        <end position="134"/>
    </location>
</feature>